<reference evidence="1" key="1">
    <citation type="submission" date="2018-05" db="EMBL/GenBank/DDBJ databases">
        <authorList>
            <person name="Lanie J.A."/>
            <person name="Ng W.-L."/>
            <person name="Kazmierczak K.M."/>
            <person name="Andrzejewski T.M."/>
            <person name="Davidsen T.M."/>
            <person name="Wayne K.J."/>
            <person name="Tettelin H."/>
            <person name="Glass J.I."/>
            <person name="Rusch D."/>
            <person name="Podicherti R."/>
            <person name="Tsui H.-C.T."/>
            <person name="Winkler M.E."/>
        </authorList>
    </citation>
    <scope>NUCLEOTIDE SEQUENCE</scope>
</reference>
<proteinExistence type="predicted"/>
<gene>
    <name evidence="1" type="ORF">METZ01_LOCUS346031</name>
</gene>
<name>A0A382R7Q0_9ZZZZ</name>
<sequence>MPECHYLASEEIRDELASVAGGMQSDNLLSAAASAGADTLAEIPAEDLDVPIYQVDAVVRRAASLQLTRDGRQAHPGANEQQESV</sequence>
<protein>
    <submittedName>
        <fullName evidence="1">Uncharacterized protein</fullName>
    </submittedName>
</protein>
<dbReference type="AlphaFoldDB" id="A0A382R7Q0"/>
<accession>A0A382R7Q0</accession>
<organism evidence="1">
    <name type="scientific">marine metagenome</name>
    <dbReference type="NCBI Taxonomy" id="408172"/>
    <lineage>
        <taxon>unclassified sequences</taxon>
        <taxon>metagenomes</taxon>
        <taxon>ecological metagenomes</taxon>
    </lineage>
</organism>
<dbReference type="EMBL" id="UINC01119389">
    <property type="protein sequence ID" value="SVC93177.1"/>
    <property type="molecule type" value="Genomic_DNA"/>
</dbReference>
<evidence type="ECO:0000313" key="1">
    <source>
        <dbReference type="EMBL" id="SVC93177.1"/>
    </source>
</evidence>